<dbReference type="InterPro" id="IPR000331">
    <property type="entry name" value="Rap/Ran_GAP_dom"/>
</dbReference>
<feature type="compositionally biased region" description="Basic and acidic residues" evidence="2">
    <location>
        <begin position="1310"/>
        <end position="1352"/>
    </location>
</feature>
<dbReference type="InterPro" id="IPR016024">
    <property type="entry name" value="ARM-type_fold"/>
</dbReference>
<dbReference type="SUPFAM" id="SSF48371">
    <property type="entry name" value="ARM repeat"/>
    <property type="match status" value="1"/>
</dbReference>
<feature type="region of interest" description="Disordered" evidence="2">
    <location>
        <begin position="1246"/>
        <end position="1420"/>
    </location>
</feature>
<feature type="compositionally biased region" description="Polar residues" evidence="2">
    <location>
        <begin position="1411"/>
        <end position="1420"/>
    </location>
</feature>
<dbReference type="GO" id="GO:0032007">
    <property type="term" value="P:negative regulation of TOR signaling"/>
    <property type="evidence" value="ECO:0007669"/>
    <property type="project" value="InterPro"/>
</dbReference>
<feature type="region of interest" description="Disordered" evidence="2">
    <location>
        <begin position="1860"/>
        <end position="1879"/>
    </location>
</feature>
<dbReference type="GO" id="GO:0005096">
    <property type="term" value="F:GTPase activator activity"/>
    <property type="evidence" value="ECO:0007669"/>
    <property type="project" value="UniProtKB-KW"/>
</dbReference>
<dbReference type="PANTHER" id="PTHR10063:SF0">
    <property type="entry name" value="TUBERIN"/>
    <property type="match status" value="1"/>
</dbReference>
<dbReference type="PROSITE" id="PS50085">
    <property type="entry name" value="RAPGAP"/>
    <property type="match status" value="1"/>
</dbReference>
<dbReference type="GO" id="GO:0030178">
    <property type="term" value="P:negative regulation of Wnt signaling pathway"/>
    <property type="evidence" value="ECO:0007669"/>
    <property type="project" value="TreeGrafter"/>
</dbReference>
<dbReference type="GO" id="GO:0051726">
    <property type="term" value="P:regulation of cell cycle"/>
    <property type="evidence" value="ECO:0007669"/>
    <property type="project" value="TreeGrafter"/>
</dbReference>
<dbReference type="EMBL" id="BLKM01000111">
    <property type="protein sequence ID" value="GFG29100.1"/>
    <property type="molecule type" value="Genomic_DNA"/>
</dbReference>
<feature type="compositionally biased region" description="Polar residues" evidence="2">
    <location>
        <begin position="1292"/>
        <end position="1304"/>
    </location>
</feature>
<evidence type="ECO:0000313" key="4">
    <source>
        <dbReference type="EMBL" id="GFG29100.1"/>
    </source>
</evidence>
<evidence type="ECO:0000256" key="1">
    <source>
        <dbReference type="ARBA" id="ARBA00022468"/>
    </source>
</evidence>
<feature type="compositionally biased region" description="Basic and acidic residues" evidence="2">
    <location>
        <begin position="1536"/>
        <end position="1545"/>
    </location>
</feature>
<dbReference type="FunFam" id="3.40.50.11210:FF:000007">
    <property type="entry name" value="Tuberous sclerosis 2"/>
    <property type="match status" value="1"/>
</dbReference>
<evidence type="ECO:0000256" key="2">
    <source>
        <dbReference type="SAM" id="MobiDB-lite"/>
    </source>
</evidence>
<protein>
    <recommendedName>
        <fullName evidence="3">Rap-GAP domain-containing protein</fullName>
    </recommendedName>
</protein>
<dbReference type="GO" id="GO:0033596">
    <property type="term" value="C:TSC1-TSC2 complex"/>
    <property type="evidence" value="ECO:0007669"/>
    <property type="project" value="InterPro"/>
</dbReference>
<dbReference type="Pfam" id="PF02145">
    <property type="entry name" value="Rap_GAP"/>
    <property type="match status" value="1"/>
</dbReference>
<dbReference type="GO" id="GO:0005634">
    <property type="term" value="C:nucleus"/>
    <property type="evidence" value="ECO:0007669"/>
    <property type="project" value="InterPro"/>
</dbReference>
<dbReference type="Pfam" id="PF03542">
    <property type="entry name" value="Tuberin"/>
    <property type="match status" value="1"/>
</dbReference>
<dbReference type="GO" id="GO:0046627">
    <property type="term" value="P:negative regulation of insulin receptor signaling pathway"/>
    <property type="evidence" value="ECO:0007669"/>
    <property type="project" value="TreeGrafter"/>
</dbReference>
<sequence length="1893" mass="211898">MSAKDKENKTFQEKLKQFFRINKGGAGNLKGRVDFALTQDIEKDLSPETPLTHRMKVIKELSEAVLKNRLENKSIEKLWACLQDLLHREVLKEHRHLAFYFFRCLVQGQYDKLGLMRVHFFRIIKTHDVPEDVAPRFELLQSLTDNGKDILYFEEEVGPFLLYWMPAVIGVARTKEFLSMLVNVIKFNAAYVDEDVISGLVQNTCFLCCWSNLEEVVLTCLQVLDTVVCYSTLPSDSLHTFISALCQTVNVEAYCQSSWKVMRNLLGTHMGHSALYTMCRILQDPGAAQNVCLLRGAVFHVNMALWGTKRVTTLKCTSTSVLPSFLCALKSNHPVVTYEVMLSIQRLVGKYGMELQDPAWDLVLSIIEAIIRYIGTNSQRNQMSLIESSLHDTICIIEQQIELGQFNGSVCRVFELIERCSSARPESSVLRLVNYLAASIIPTRSLWLSNLNSLLERYFNKEARTNIRVRVLNVLSDVIQTNRAIYEDDLIERIVIPHLQHIDTDSDIIVRNAASQLLVDLCVECENKRCLELMDILEKILNRPFEQYAVDTSVAVNEMDVLDVKTVVSGLIKIFKEKLYQLPSSHATKAYRLLVNHLELHYQKPVVFENASSIRYIIFECLLQIRANSLHHLGILKPSSSVLHFSPYLAVDHKDGERGGGSVSPPPMSPALSSYPSCVVTHLSLTHACKAVITCLKQEKEWRVLHLILQEVPQVMQNKALILSRHGNDIDYLAAALCSMVSDKSLGLPNTLRNTPPKLTRSEFHGCVFPVLASLASYHSYLDPNLQQRLIKCLEFGLVSRCARQCVMALTTCTLEMKDAMYKLLPGVLLSLSKISATVHIAIPILEFLSTLTRLPKVFASFVGDQYMSVFAISLPYTNPFKYNHYTVSLAHHVIAVWFLKCRLPFRRDFVKFIITGLKANVLVPFEEGQVMKMDLINEDSSNRKRSSSLTEQGSHRSVRIMGGGGRIDTRGAVDLKPPIDEALMTFHVELTETCIDLMARYTFSSCSAAPKRFPTADFLLSGGQSMTWLLGNKLITVTTSGCSMKALKNGLCDKCWLLCRADKGESMQIGTVWPSVLHRNKRREKEELFKLSIQSSLPRVSEGSIPSHTSLWFYTSCHFLWSISFVAGSKEPQHQEKQFCACWCQGWAEIYVRRPTGDMSWVMRIQNHNHYQTSPLDFPLTDITTLFMPSLASRKEQQFGNFVSGHARINSENLAESEYDAILERHFEGNFDMSPGSHIVTSDTAPVLIPRSPIKQSPSRQSSHESIDAVDATHDEREAEIDGSKLRNPVRRSNSSPEMSASWKNPFLNRDKEKKDVKQERDGQTDTEGKTDGLSENKKPTKQAYSKDPRVSCEAIPEEISGFGTTPPAGDSEENIEMEASSHPQLLSCHSYPGPGLTHSPTQPPAATRTVPQSPTSMVSPFLSSGASLKTTTVQSPAASTIVNTVASAISPVNQQAVITSRPPQSPSLQTRSSVTTETGKPQVTDVKSPAEPPRAATREQKSPVGIEQSNKGSSRQQLVSPFGVQSATTGAEKGSSDKEDTQRPDPSALPPLAFKRDRGHTISVMSPVRKPRIDWNPVNKDSSPRGKDAPRSGINPSFVFLQLYHTAHFGSTSEKPLLVPHSRAIERAIKNLDRIPPYETHKVGVIYVGPGQACNEAEILRNQFGSLRYAEFLQRLGTLIKLKDADPQNIFLGGLDSNGNDGKFAYIWQDDVMQVVTFHVATLMPTKETDPSCNGKKLHTGNDYVIIVYNESGEEYNIQTVKCQFNYACVVIQPLDHGTNQVIVKTREDLAEHIGHSEPKIVSDQNLAILARQLALHANLASMISYSLKAQGQDPYASNWLERLRKIKRLRTKVLQETAAATSDSSSTDTELLTSPRSARRVHMDDFTEYT</sequence>
<dbReference type="SUPFAM" id="SSF111347">
    <property type="entry name" value="Rap/Ran-GAP"/>
    <property type="match status" value="1"/>
</dbReference>
<dbReference type="OrthoDB" id="5797019at2759"/>
<dbReference type="PRINTS" id="PR01431">
    <property type="entry name" value="TUBERIN"/>
</dbReference>
<dbReference type="PANTHER" id="PTHR10063">
    <property type="entry name" value="TUBERIN"/>
    <property type="match status" value="1"/>
</dbReference>
<dbReference type="GO" id="GO:0051898">
    <property type="term" value="P:negative regulation of phosphatidylinositol 3-kinase/protein kinase B signal transduction"/>
    <property type="evidence" value="ECO:0007669"/>
    <property type="project" value="TreeGrafter"/>
</dbReference>
<dbReference type="Gene3D" id="1.25.10.10">
    <property type="entry name" value="Leucine-rich Repeat Variant"/>
    <property type="match status" value="1"/>
</dbReference>
<accession>A0A6L2PCC8</accession>
<keyword evidence="1" id="KW-0343">GTPase activation</keyword>
<dbReference type="Proteomes" id="UP000502823">
    <property type="component" value="Unassembled WGS sequence"/>
</dbReference>
<dbReference type="GO" id="GO:0051056">
    <property type="term" value="P:regulation of small GTPase mediated signal transduction"/>
    <property type="evidence" value="ECO:0007669"/>
    <property type="project" value="InterPro"/>
</dbReference>
<comment type="caution">
    <text evidence="4">The sequence shown here is derived from an EMBL/GenBank/DDBJ whole genome shotgun (WGS) entry which is preliminary data.</text>
</comment>
<name>A0A6L2PCC8_COPFO</name>
<feature type="domain" description="Rap-GAP" evidence="3">
    <location>
        <begin position="1631"/>
        <end position="1860"/>
    </location>
</feature>
<feature type="region of interest" description="Disordered" evidence="2">
    <location>
        <begin position="1458"/>
        <end position="1593"/>
    </location>
</feature>
<keyword evidence="5" id="KW-1185">Reference proteome</keyword>
<dbReference type="InterPro" id="IPR024584">
    <property type="entry name" value="Tuberin_N"/>
</dbReference>
<dbReference type="Pfam" id="PF11864">
    <property type="entry name" value="DUF3384"/>
    <property type="match status" value="1"/>
</dbReference>
<feature type="compositionally biased region" description="Basic and acidic residues" evidence="2">
    <location>
        <begin position="1263"/>
        <end position="1286"/>
    </location>
</feature>
<evidence type="ECO:0000259" key="3">
    <source>
        <dbReference type="PROSITE" id="PS50085"/>
    </source>
</evidence>
<dbReference type="InterPro" id="IPR027107">
    <property type="entry name" value="Tuberin/Ral-act_asu"/>
</dbReference>
<evidence type="ECO:0000313" key="5">
    <source>
        <dbReference type="Proteomes" id="UP000502823"/>
    </source>
</evidence>
<gene>
    <name evidence="4" type="ORF">Cfor_00268</name>
</gene>
<dbReference type="InterPro" id="IPR018515">
    <property type="entry name" value="Tuberin-type_domain"/>
</dbReference>
<feature type="compositionally biased region" description="Low complexity" evidence="2">
    <location>
        <begin position="1860"/>
        <end position="1877"/>
    </location>
</feature>
<feature type="compositionally biased region" description="Polar residues" evidence="2">
    <location>
        <begin position="1458"/>
        <end position="1483"/>
    </location>
</feature>
<feature type="compositionally biased region" description="Polar residues" evidence="2">
    <location>
        <begin position="1509"/>
        <end position="1531"/>
    </location>
</feature>
<dbReference type="InParanoid" id="A0A6L2PCC8"/>
<dbReference type="Gene3D" id="3.40.50.11210">
    <property type="entry name" value="Rap/Ran-GAP"/>
    <property type="match status" value="1"/>
</dbReference>
<dbReference type="FunCoup" id="A0A6L2PCC8">
    <property type="interactions" value="1038"/>
</dbReference>
<organism evidence="4 5">
    <name type="scientific">Coptotermes formosanus</name>
    <name type="common">Formosan subterranean termite</name>
    <dbReference type="NCBI Taxonomy" id="36987"/>
    <lineage>
        <taxon>Eukaryota</taxon>
        <taxon>Metazoa</taxon>
        <taxon>Ecdysozoa</taxon>
        <taxon>Arthropoda</taxon>
        <taxon>Hexapoda</taxon>
        <taxon>Insecta</taxon>
        <taxon>Pterygota</taxon>
        <taxon>Neoptera</taxon>
        <taxon>Polyneoptera</taxon>
        <taxon>Dictyoptera</taxon>
        <taxon>Blattodea</taxon>
        <taxon>Blattoidea</taxon>
        <taxon>Termitoidae</taxon>
        <taxon>Rhinotermitidae</taxon>
        <taxon>Coptotermes</taxon>
    </lineage>
</organism>
<dbReference type="InterPro" id="IPR003913">
    <property type="entry name" value="Tuberin"/>
</dbReference>
<dbReference type="InterPro" id="IPR011989">
    <property type="entry name" value="ARM-like"/>
</dbReference>
<dbReference type="InterPro" id="IPR035974">
    <property type="entry name" value="Rap/Ran-GAP_sf"/>
</dbReference>
<reference evidence="5" key="1">
    <citation type="submission" date="2020-01" db="EMBL/GenBank/DDBJ databases">
        <title>Draft genome sequence of the Termite Coptotermes fromosanus.</title>
        <authorList>
            <person name="Itakura S."/>
            <person name="Yosikawa Y."/>
            <person name="Umezawa K."/>
        </authorList>
    </citation>
    <scope>NUCLEOTIDE SEQUENCE [LARGE SCALE GENOMIC DNA]</scope>
</reference>
<proteinExistence type="predicted"/>